<protein>
    <submittedName>
        <fullName evidence="2">Uncharacterized protein</fullName>
    </submittedName>
</protein>
<proteinExistence type="predicted"/>
<organism evidence="2">
    <name type="scientific">Eucampia antarctica</name>
    <dbReference type="NCBI Taxonomy" id="49252"/>
    <lineage>
        <taxon>Eukaryota</taxon>
        <taxon>Sar</taxon>
        <taxon>Stramenopiles</taxon>
        <taxon>Ochrophyta</taxon>
        <taxon>Bacillariophyta</taxon>
        <taxon>Mediophyceae</taxon>
        <taxon>Biddulphiophycidae</taxon>
        <taxon>Hemiaulales</taxon>
        <taxon>Hemiaulaceae</taxon>
        <taxon>Eucampia</taxon>
    </lineage>
</organism>
<evidence type="ECO:0000313" key="2">
    <source>
        <dbReference type="EMBL" id="CAD9694086.1"/>
    </source>
</evidence>
<keyword evidence="1" id="KW-0732">Signal</keyword>
<reference evidence="2" key="1">
    <citation type="submission" date="2021-01" db="EMBL/GenBank/DDBJ databases">
        <authorList>
            <person name="Corre E."/>
            <person name="Pelletier E."/>
            <person name="Niang G."/>
            <person name="Scheremetjew M."/>
            <person name="Finn R."/>
            <person name="Kale V."/>
            <person name="Holt S."/>
            <person name="Cochrane G."/>
            <person name="Meng A."/>
            <person name="Brown T."/>
            <person name="Cohen L."/>
        </authorList>
    </citation>
    <scope>NUCLEOTIDE SEQUENCE</scope>
    <source>
        <strain evidence="2">CCMP1452</strain>
    </source>
</reference>
<dbReference type="AlphaFoldDB" id="A0A7S2SA22"/>
<feature type="chain" id="PRO_5030515532" evidence="1">
    <location>
        <begin position="23"/>
        <end position="277"/>
    </location>
</feature>
<sequence length="277" mass="29850">MRISNQSILILTASAVVGSTYASSDSKTPVAIRVKDGKVDNIEGFDDPFTYSLKGNTAGIDTEVGVNVNLDLTSASLDGITMPYSFWGTVGRKIGGWNLSARSDVDLEDIKSAGFDASSSNEEWDTSIRILASTDGVNNVEMKQGISLFGGDSKILINPKYDLKASKGDVEIGYYASDTGTAIKVEANAEKQKLIVSQQITDTDRIAPSITADGKFSFQWQKSLTSDGDSVTTTISPNDSISLKWQDGPWTANFRTPFNGFEIGELDVSISRKVPFL</sequence>
<accession>A0A7S2SA22</accession>
<feature type="signal peptide" evidence="1">
    <location>
        <begin position="1"/>
        <end position="22"/>
    </location>
</feature>
<evidence type="ECO:0000256" key="1">
    <source>
        <dbReference type="SAM" id="SignalP"/>
    </source>
</evidence>
<gene>
    <name evidence="2" type="ORF">EANT1437_LOCUS13366</name>
</gene>
<dbReference type="EMBL" id="HBHI01026107">
    <property type="protein sequence ID" value="CAD9694086.1"/>
    <property type="molecule type" value="Transcribed_RNA"/>
</dbReference>
<name>A0A7S2SA22_9STRA</name>